<sequence>MKIDDNARLHTDGSIVCSHCDHPLGTSAGDPFANAIRRERPSQAAGPGVRAEPSHFTDRPIGLRQVFCPGCYVLLATEIAPTDEPSYRRWELQDQCLGDARQDI</sequence>
<dbReference type="RefSeq" id="WP_311939722.1">
    <property type="nucleotide sequence ID" value="NZ_JAVSCS010000024.1"/>
</dbReference>
<accession>A0ABV3PTC2</accession>
<dbReference type="EMBL" id="JBFNQD010000011">
    <property type="protein sequence ID" value="MEW9308910.1"/>
    <property type="molecule type" value="Genomic_DNA"/>
</dbReference>
<evidence type="ECO:0000313" key="1">
    <source>
        <dbReference type="EMBL" id="MEW9308910.1"/>
    </source>
</evidence>
<protein>
    <recommendedName>
        <fullName evidence="3">GFA family protein</fullName>
    </recommendedName>
</protein>
<evidence type="ECO:0008006" key="3">
    <source>
        <dbReference type="Google" id="ProtNLM"/>
    </source>
</evidence>
<name>A0ABV3PTC2_9HYPH</name>
<reference evidence="1 2" key="1">
    <citation type="submission" date="2024-07" db="EMBL/GenBank/DDBJ databases">
        <title>Description of Labrys sedimenti sp. nov., isolated from a diclofenac-degrading enrichment culture.</title>
        <authorList>
            <person name="Tancsics A."/>
            <person name="Csepanyi A."/>
        </authorList>
    </citation>
    <scope>NUCLEOTIDE SEQUENCE [LARGE SCALE GENOMIC DNA]</scope>
    <source>
        <strain evidence="1 2">LMG 23578</strain>
    </source>
</reference>
<gene>
    <name evidence="1" type="ORF">ABXS05_25400</name>
</gene>
<keyword evidence="2" id="KW-1185">Reference proteome</keyword>
<evidence type="ECO:0000313" key="2">
    <source>
        <dbReference type="Proteomes" id="UP001555786"/>
    </source>
</evidence>
<organism evidence="1 2">
    <name type="scientific">Labrys neptuniae</name>
    <dbReference type="NCBI Taxonomy" id="376174"/>
    <lineage>
        <taxon>Bacteria</taxon>
        <taxon>Pseudomonadati</taxon>
        <taxon>Pseudomonadota</taxon>
        <taxon>Alphaproteobacteria</taxon>
        <taxon>Hyphomicrobiales</taxon>
        <taxon>Xanthobacteraceae</taxon>
        <taxon>Labrys</taxon>
    </lineage>
</organism>
<dbReference type="Proteomes" id="UP001555786">
    <property type="component" value="Unassembled WGS sequence"/>
</dbReference>
<proteinExistence type="predicted"/>
<comment type="caution">
    <text evidence="1">The sequence shown here is derived from an EMBL/GenBank/DDBJ whole genome shotgun (WGS) entry which is preliminary data.</text>
</comment>